<reference evidence="8" key="2">
    <citation type="submission" date="2025-08" db="UniProtKB">
        <authorList>
            <consortium name="RefSeq"/>
        </authorList>
    </citation>
    <scope>IDENTIFICATION</scope>
    <source>
        <tissue evidence="8">Leaf</tissue>
    </source>
</reference>
<dbReference type="Pfam" id="PF23282">
    <property type="entry name" value="WHD_ROQ1"/>
    <property type="match status" value="1"/>
</dbReference>
<evidence type="ECO:0000256" key="1">
    <source>
        <dbReference type="ARBA" id="ARBA00022614"/>
    </source>
</evidence>
<keyword evidence="3" id="KW-0611">Plant defense</keyword>
<dbReference type="RefSeq" id="XP_010418223.1">
    <property type="nucleotide sequence ID" value="XM_010419921.2"/>
</dbReference>
<dbReference type="Pfam" id="PF01582">
    <property type="entry name" value="TIR"/>
    <property type="match status" value="1"/>
</dbReference>
<accession>A0ABM0SZ35</accession>
<keyword evidence="7" id="KW-1185">Reference proteome</keyword>
<dbReference type="PANTHER" id="PTHR11017">
    <property type="entry name" value="LEUCINE-RICH REPEAT-CONTAINING PROTEIN"/>
    <property type="match status" value="1"/>
</dbReference>
<protein>
    <submittedName>
        <fullName evidence="8">Disease resistance protein RML1B-like isoform X1</fullName>
    </submittedName>
</protein>
<dbReference type="InterPro" id="IPR002182">
    <property type="entry name" value="NB-ARC"/>
</dbReference>
<evidence type="ECO:0000313" key="7">
    <source>
        <dbReference type="Proteomes" id="UP000694864"/>
    </source>
</evidence>
<reference evidence="7" key="1">
    <citation type="journal article" date="2014" name="Nat. Commun.">
        <title>The emerging biofuel crop Camelina sativa retains a highly undifferentiated hexaploid genome structure.</title>
        <authorList>
            <person name="Kagale S."/>
            <person name="Koh C."/>
            <person name="Nixon J."/>
            <person name="Bollina V."/>
            <person name="Clarke W.E."/>
            <person name="Tuteja R."/>
            <person name="Spillane C."/>
            <person name="Robinson S.J."/>
            <person name="Links M.G."/>
            <person name="Clarke C."/>
            <person name="Higgins E.E."/>
            <person name="Huebert T."/>
            <person name="Sharpe A.G."/>
            <person name="Parkin I.A."/>
        </authorList>
    </citation>
    <scope>NUCLEOTIDE SEQUENCE [LARGE SCALE GENOMIC DNA]</scope>
    <source>
        <strain evidence="7">cv. DH55</strain>
    </source>
</reference>
<dbReference type="SMART" id="SM00382">
    <property type="entry name" value="AAA"/>
    <property type="match status" value="1"/>
</dbReference>
<dbReference type="SUPFAM" id="SSF52058">
    <property type="entry name" value="L domain-like"/>
    <property type="match status" value="1"/>
</dbReference>
<dbReference type="SUPFAM" id="SSF52540">
    <property type="entry name" value="P-loop containing nucleoside triphosphate hydrolases"/>
    <property type="match status" value="1"/>
</dbReference>
<dbReference type="SUPFAM" id="SSF52200">
    <property type="entry name" value="Toll/Interleukin receptor TIR domain"/>
    <property type="match status" value="1"/>
</dbReference>
<evidence type="ECO:0000256" key="4">
    <source>
        <dbReference type="ARBA" id="ARBA00023027"/>
    </source>
</evidence>
<keyword evidence="2" id="KW-0677">Repeat</keyword>
<dbReference type="InterPro" id="IPR032675">
    <property type="entry name" value="LRR_dom_sf"/>
</dbReference>
<evidence type="ECO:0000256" key="5">
    <source>
        <dbReference type="SAM" id="MobiDB-lite"/>
    </source>
</evidence>
<name>A0ABM0SZ35_CAMSA</name>
<evidence type="ECO:0000313" key="8">
    <source>
        <dbReference type="RefSeq" id="XP_010418223.1"/>
    </source>
</evidence>
<dbReference type="Pfam" id="PF07725">
    <property type="entry name" value="LRR_3"/>
    <property type="match status" value="1"/>
</dbReference>
<dbReference type="Gene3D" id="3.40.50.10140">
    <property type="entry name" value="Toll/interleukin-1 receptor homology (TIR) domain"/>
    <property type="match status" value="1"/>
</dbReference>
<feature type="region of interest" description="Disordered" evidence="5">
    <location>
        <begin position="971"/>
        <end position="1005"/>
    </location>
</feature>
<feature type="compositionally biased region" description="Low complexity" evidence="5">
    <location>
        <begin position="987"/>
        <end position="1005"/>
    </location>
</feature>
<proteinExistence type="predicted"/>
<dbReference type="InterPro" id="IPR003593">
    <property type="entry name" value="AAA+_ATPase"/>
</dbReference>
<dbReference type="Proteomes" id="UP000694864">
    <property type="component" value="Chromosome 7"/>
</dbReference>
<dbReference type="Pfam" id="PF00931">
    <property type="entry name" value="NB-ARC"/>
    <property type="match status" value="1"/>
</dbReference>
<dbReference type="InterPro" id="IPR058192">
    <property type="entry name" value="WHD_ROQ1-like"/>
</dbReference>
<evidence type="ECO:0000256" key="2">
    <source>
        <dbReference type="ARBA" id="ARBA00022737"/>
    </source>
</evidence>
<organism evidence="7 8">
    <name type="scientific">Camelina sativa</name>
    <name type="common">False flax</name>
    <name type="synonym">Myagrum sativum</name>
    <dbReference type="NCBI Taxonomy" id="90675"/>
    <lineage>
        <taxon>Eukaryota</taxon>
        <taxon>Viridiplantae</taxon>
        <taxon>Streptophyta</taxon>
        <taxon>Embryophyta</taxon>
        <taxon>Tracheophyta</taxon>
        <taxon>Spermatophyta</taxon>
        <taxon>Magnoliopsida</taxon>
        <taxon>eudicotyledons</taxon>
        <taxon>Gunneridae</taxon>
        <taxon>Pentapetalae</taxon>
        <taxon>rosids</taxon>
        <taxon>malvids</taxon>
        <taxon>Brassicales</taxon>
        <taxon>Brassicaceae</taxon>
        <taxon>Camelineae</taxon>
        <taxon>Camelina</taxon>
    </lineage>
</organism>
<dbReference type="SMART" id="SM00255">
    <property type="entry name" value="TIR"/>
    <property type="match status" value="1"/>
</dbReference>
<dbReference type="GeneID" id="104703837"/>
<gene>
    <name evidence="8" type="primary">LOC104703837</name>
</gene>
<keyword evidence="1" id="KW-0433">Leucine-rich repeat</keyword>
<evidence type="ECO:0000259" key="6">
    <source>
        <dbReference type="PROSITE" id="PS50104"/>
    </source>
</evidence>
<evidence type="ECO:0000256" key="3">
    <source>
        <dbReference type="ARBA" id="ARBA00022821"/>
    </source>
</evidence>
<dbReference type="InterPro" id="IPR027417">
    <property type="entry name" value="P-loop_NTPase"/>
</dbReference>
<feature type="domain" description="TIR" evidence="6">
    <location>
        <begin position="12"/>
        <end position="177"/>
    </location>
</feature>
<sequence length="1027" mass="117826">MASPSCFTSRNYKFNVFSSFHGPDVRKTLLSHLREQFKRNGITMFNDQEIKRSAMISPSLKEAIKESRISIVILSKKYASSSWCLDELVEILECKKARGQMVMTIFYQVEPSDVRYQTGDFGIAFNKTCARKTNYKEKKKWSRALKYVGNIAGEDFKNWINEAKMIEKIAKDVLDKLNATPSRDFDGMVGLETHLREIESLLDLDNDRVKVVGIFGPAGIGKSTIARALHSRLSNRFQLTFFVDNLRETYPTGLDEYGLKLRLQKQFLSDILNLDDIKISNLCSIKNRLRDQRVLIILDDVNNIKQLEALAGNIDWFGPRSRIIVTTENRELLQQHGIHEPYPVVFPSDKDAVEILYRYAFRQSYPHDGVKVFAEKITKLCGNLPLALRVVGSSLCRKEEDEWKDVMCRLETILDRDIEEVLRVSYESLQENEQSLFLHIAAFFNYEFGDLVKAMFSEILEVNGGLKILVNRSLIEISTYGEKIKMHRLLQQMAIQTIKKQKPWKRQILMDAHGICDVLQNERVTTDVSGISFDISKIDEVFINERAFKRMPNLRFLRVYQEKYDENKIISIPNEMEFPSSLRLLHWEAYPSNSLPHRFHPEYLVKIDMKDSKLEKLWEEIQPLPNLKRVDLRGSYYLKELPDLSKATNLETLELDYCEDLVELPSSVSNLHKLKKLGMESCTKLELISTNWNLASLPHLNISNTNITTFGISVTDVASSTSPQFHLDRLISLRLRSNAKLKTLTQLPANIFSLDLSYAGIESMSDCCIESLHGLQTLELCGCRELTSLPELPPSLEFLDATNCESLENVFSLFGIPDGRLNFANCFKLGRQARRSIIQQRFIQYGSSFLPGRKIPTKFKHRANGNTLSFYVSAFSSYKVCLLISPKRSKQTFDIPQVNCRRISNDHLFRIREVRFYNISKCKKTHLFVFHSDSLHRDDFEVDREIVYEFTSNMGNFDVIACGAQILSEEISGGSGDEASDDDESESVSSSETCQNNDDNNRNVVENGFSRAIRAAIGDVWRPKPRG</sequence>
<dbReference type="PANTHER" id="PTHR11017:SF418">
    <property type="entry name" value="DISEASE RESISTANCE PROTEIN (TIR-NBS-LRR CLASS) FAMILY-RELATED"/>
    <property type="match status" value="1"/>
</dbReference>
<dbReference type="Gene3D" id="3.40.50.300">
    <property type="entry name" value="P-loop containing nucleotide triphosphate hydrolases"/>
    <property type="match status" value="1"/>
</dbReference>
<dbReference type="InterPro" id="IPR035897">
    <property type="entry name" value="Toll_tir_struct_dom_sf"/>
</dbReference>
<dbReference type="InterPro" id="IPR036390">
    <property type="entry name" value="WH_DNA-bd_sf"/>
</dbReference>
<dbReference type="PRINTS" id="PR00364">
    <property type="entry name" value="DISEASERSIST"/>
</dbReference>
<dbReference type="InterPro" id="IPR042197">
    <property type="entry name" value="Apaf_helical"/>
</dbReference>
<dbReference type="Gene3D" id="3.80.10.10">
    <property type="entry name" value="Ribonuclease Inhibitor"/>
    <property type="match status" value="1"/>
</dbReference>
<dbReference type="InterPro" id="IPR000157">
    <property type="entry name" value="TIR_dom"/>
</dbReference>
<dbReference type="InterPro" id="IPR011713">
    <property type="entry name" value="Leu-rich_rpt_3"/>
</dbReference>
<dbReference type="SUPFAM" id="SSF46785">
    <property type="entry name" value="Winged helix' DNA-binding domain"/>
    <property type="match status" value="1"/>
</dbReference>
<dbReference type="Gene3D" id="1.10.8.430">
    <property type="entry name" value="Helical domain of apoptotic protease-activating factors"/>
    <property type="match status" value="1"/>
</dbReference>
<dbReference type="InterPro" id="IPR044974">
    <property type="entry name" value="Disease_R_plants"/>
</dbReference>
<dbReference type="PROSITE" id="PS50104">
    <property type="entry name" value="TIR"/>
    <property type="match status" value="1"/>
</dbReference>
<keyword evidence="4" id="KW-0520">NAD</keyword>